<sequence length="115" mass="12832">MSAATVCILLFKNTPLRQNSTDSECSADFCPKELVPPAALPMMDEELKSLEKESHKALNDRSPADAFMKRIPRTSASKGFNISKFILKNFLATGTTINMHDHRPSGMWTRGIFKT</sequence>
<accession>A0A0R3U064</accession>
<evidence type="ECO:0000313" key="2">
    <source>
        <dbReference type="Proteomes" id="UP000278807"/>
    </source>
</evidence>
<evidence type="ECO:0000313" key="3">
    <source>
        <dbReference type="WBParaSite" id="HNAJ_0001351301-mRNA-1"/>
    </source>
</evidence>
<name>A0A0R3U064_RODNA</name>
<keyword evidence="2" id="KW-1185">Reference proteome</keyword>
<dbReference type="EMBL" id="UZAE01015513">
    <property type="protein sequence ID" value="VDO16078.1"/>
    <property type="molecule type" value="Genomic_DNA"/>
</dbReference>
<dbReference type="AlphaFoldDB" id="A0A0R3U064"/>
<dbReference type="Proteomes" id="UP000278807">
    <property type="component" value="Unassembled WGS sequence"/>
</dbReference>
<gene>
    <name evidence="1" type="ORF">HNAJ_LOCUS13486</name>
</gene>
<reference evidence="1 2" key="2">
    <citation type="submission" date="2018-11" db="EMBL/GenBank/DDBJ databases">
        <authorList>
            <consortium name="Pathogen Informatics"/>
        </authorList>
    </citation>
    <scope>NUCLEOTIDE SEQUENCE [LARGE SCALE GENOMIC DNA]</scope>
</reference>
<reference evidence="3" key="1">
    <citation type="submission" date="2017-02" db="UniProtKB">
        <authorList>
            <consortium name="WormBaseParasite"/>
        </authorList>
    </citation>
    <scope>IDENTIFICATION</scope>
</reference>
<organism evidence="3">
    <name type="scientific">Rodentolepis nana</name>
    <name type="common">Dwarf tapeworm</name>
    <name type="synonym">Hymenolepis nana</name>
    <dbReference type="NCBI Taxonomy" id="102285"/>
    <lineage>
        <taxon>Eukaryota</taxon>
        <taxon>Metazoa</taxon>
        <taxon>Spiralia</taxon>
        <taxon>Lophotrochozoa</taxon>
        <taxon>Platyhelminthes</taxon>
        <taxon>Cestoda</taxon>
        <taxon>Eucestoda</taxon>
        <taxon>Cyclophyllidea</taxon>
        <taxon>Hymenolepididae</taxon>
        <taxon>Rodentolepis</taxon>
    </lineage>
</organism>
<proteinExistence type="predicted"/>
<protein>
    <submittedName>
        <fullName evidence="3">Secreted protein</fullName>
    </submittedName>
</protein>
<dbReference type="WBParaSite" id="HNAJ_0001351301-mRNA-1">
    <property type="protein sequence ID" value="HNAJ_0001351301-mRNA-1"/>
    <property type="gene ID" value="HNAJ_0001351301"/>
</dbReference>
<evidence type="ECO:0000313" key="1">
    <source>
        <dbReference type="EMBL" id="VDO16078.1"/>
    </source>
</evidence>